<dbReference type="Gene3D" id="3.40.710.10">
    <property type="entry name" value="DD-peptidase/beta-lactamase superfamily"/>
    <property type="match status" value="1"/>
</dbReference>
<organism evidence="2 3">
    <name type="scientific">Methylobacterium komagatae</name>
    <dbReference type="NCBI Taxonomy" id="374425"/>
    <lineage>
        <taxon>Bacteria</taxon>
        <taxon>Pseudomonadati</taxon>
        <taxon>Pseudomonadota</taxon>
        <taxon>Alphaproteobacteria</taxon>
        <taxon>Hyphomicrobiales</taxon>
        <taxon>Methylobacteriaceae</taxon>
        <taxon>Methylobacterium</taxon>
    </lineage>
</organism>
<evidence type="ECO:0000259" key="1">
    <source>
        <dbReference type="Pfam" id="PF00144"/>
    </source>
</evidence>
<name>A0ABW2BJU4_9HYPH</name>
<protein>
    <submittedName>
        <fullName evidence="2">Serine hydrolase domain-containing protein</fullName>
        <ecNumber evidence="2">3.-.-.-</ecNumber>
    </submittedName>
</protein>
<dbReference type="RefSeq" id="WP_378970166.1">
    <property type="nucleotide sequence ID" value="NZ_JBHSWN010000001.1"/>
</dbReference>
<evidence type="ECO:0000313" key="3">
    <source>
        <dbReference type="Proteomes" id="UP001596292"/>
    </source>
</evidence>
<dbReference type="PANTHER" id="PTHR43283:SF3">
    <property type="entry name" value="BETA-LACTAMASE FAMILY PROTEIN (AFU_ORTHOLOGUE AFUA_5G07500)"/>
    <property type="match status" value="1"/>
</dbReference>
<dbReference type="Pfam" id="PF00144">
    <property type="entry name" value="Beta-lactamase"/>
    <property type="match status" value="1"/>
</dbReference>
<proteinExistence type="predicted"/>
<dbReference type="PANTHER" id="PTHR43283">
    <property type="entry name" value="BETA-LACTAMASE-RELATED"/>
    <property type="match status" value="1"/>
</dbReference>
<dbReference type="InterPro" id="IPR050789">
    <property type="entry name" value="Diverse_Enzym_Activities"/>
</dbReference>
<dbReference type="SUPFAM" id="SSF56601">
    <property type="entry name" value="beta-lactamase/transpeptidase-like"/>
    <property type="match status" value="1"/>
</dbReference>
<accession>A0ABW2BJU4</accession>
<dbReference type="InterPro" id="IPR012338">
    <property type="entry name" value="Beta-lactam/transpept-like"/>
</dbReference>
<evidence type="ECO:0000313" key="2">
    <source>
        <dbReference type="EMBL" id="MFC6790420.1"/>
    </source>
</evidence>
<gene>
    <name evidence="2" type="ORF">ACFQE0_12870</name>
</gene>
<dbReference type="EC" id="3.-.-.-" evidence="2"/>
<reference evidence="3" key="1">
    <citation type="journal article" date="2019" name="Int. J. Syst. Evol. Microbiol.">
        <title>The Global Catalogue of Microorganisms (GCM) 10K type strain sequencing project: providing services to taxonomists for standard genome sequencing and annotation.</title>
        <authorList>
            <consortium name="The Broad Institute Genomics Platform"/>
            <consortium name="The Broad Institute Genome Sequencing Center for Infectious Disease"/>
            <person name="Wu L."/>
            <person name="Ma J."/>
        </authorList>
    </citation>
    <scope>NUCLEOTIDE SEQUENCE [LARGE SCALE GENOMIC DNA]</scope>
    <source>
        <strain evidence="3">CCUG 48316</strain>
    </source>
</reference>
<dbReference type="EMBL" id="JBHSWN010000001">
    <property type="protein sequence ID" value="MFC6790420.1"/>
    <property type="molecule type" value="Genomic_DNA"/>
</dbReference>
<keyword evidence="2" id="KW-0378">Hydrolase</keyword>
<dbReference type="Proteomes" id="UP001596292">
    <property type="component" value="Unassembled WGS sequence"/>
</dbReference>
<keyword evidence="3" id="KW-1185">Reference proteome</keyword>
<dbReference type="InterPro" id="IPR001466">
    <property type="entry name" value="Beta-lactam-related"/>
</dbReference>
<comment type="caution">
    <text evidence="2">The sequence shown here is derived from an EMBL/GenBank/DDBJ whole genome shotgun (WGS) entry which is preliminary data.</text>
</comment>
<dbReference type="GO" id="GO:0016787">
    <property type="term" value="F:hydrolase activity"/>
    <property type="evidence" value="ECO:0007669"/>
    <property type="project" value="UniProtKB-KW"/>
</dbReference>
<feature type="domain" description="Beta-lactamase-related" evidence="1">
    <location>
        <begin position="25"/>
        <end position="393"/>
    </location>
</feature>
<sequence>MGVTLNADPREVGLCPQRLARIEPWMDRLVADGRLAGLSVSVQRRGKTVFARACGQADMARGTPFTLDTVTRIYSMTKPLTSVAVMQLYEQGLFQLDDPVSRFLPEFAEMRVAVGGNRAKIETEPARRPITIRDLLTHTAGLTYGFMDATLVDAVYREKGIDFLAREGTLAEMTARTASAPLLAQPGEAWNYSVATDVLGYFVEVVSGRPFADYLRDEVIAPLGMVDTDFHLRPDLMDRFCACYVFDRERKLRPFDDSVETAYARPPAIPSGGGGLVSTAADYHRFCRMILNGGELDGRRLLGRKTVALMASNHLDGDLAAMGTPRFAETTYTGIGFGLGFSVMLDPAKAQIVGTPGEIAWGGMASTAFWIDPAEDLAVVLMTQLVPSSALPIRKELRVLTYAALVD</sequence>